<protein>
    <recommendedName>
        <fullName evidence="2">DUF6533 domain-containing protein</fullName>
    </recommendedName>
</protein>
<sequence>MSSPGIQAILASAGRQKNTKYVDVAALALLVVDYIGTFEAEVSMMWKAKWSFAKALFFLTRYLAFFDVPLAIYFHTSLGLPPRTCQVLFIVETISLLVGVAVAEAILFLRVWALSGRNRKLLIYLTAQYTAVHLVEAVLFGHFLFGLEFGPSPLPTVIGCLPLPPKKKIQNSMLSALFGLILANELVILFITFFIGLTKFRDLRSPLIKTFYLDGFFYFLILSAISIGNMIVDLVGPPEYRFLIVVLQRVMHSVLSGRMILHLRGFANGSSPTGLSEGLTANDETGPPRFGQNPLLASLKLRNAVQFSADLSRGGSASYFPGAHSEDIELPEWTPETRKRDPERSI</sequence>
<name>A0A8H6I4Z0_9AGAR</name>
<proteinExistence type="predicted"/>
<accession>A0A8H6I4Z0</accession>
<dbReference type="InterPro" id="IPR045340">
    <property type="entry name" value="DUF6533"/>
</dbReference>
<dbReference type="OrthoDB" id="2958007at2759"/>
<evidence type="ECO:0000256" key="1">
    <source>
        <dbReference type="SAM" id="Phobius"/>
    </source>
</evidence>
<evidence type="ECO:0000313" key="4">
    <source>
        <dbReference type="Proteomes" id="UP000521943"/>
    </source>
</evidence>
<evidence type="ECO:0000259" key="2">
    <source>
        <dbReference type="Pfam" id="PF20151"/>
    </source>
</evidence>
<keyword evidence="1" id="KW-0812">Transmembrane</keyword>
<feature type="domain" description="DUF6533" evidence="2">
    <location>
        <begin position="21"/>
        <end position="66"/>
    </location>
</feature>
<organism evidence="3 4">
    <name type="scientific">Ephemerocybe angulata</name>
    <dbReference type="NCBI Taxonomy" id="980116"/>
    <lineage>
        <taxon>Eukaryota</taxon>
        <taxon>Fungi</taxon>
        <taxon>Dikarya</taxon>
        <taxon>Basidiomycota</taxon>
        <taxon>Agaricomycotina</taxon>
        <taxon>Agaricomycetes</taxon>
        <taxon>Agaricomycetidae</taxon>
        <taxon>Agaricales</taxon>
        <taxon>Agaricineae</taxon>
        <taxon>Psathyrellaceae</taxon>
        <taxon>Ephemerocybe</taxon>
    </lineage>
</organism>
<feature type="transmembrane region" description="Helical" evidence="1">
    <location>
        <begin position="173"/>
        <end position="195"/>
    </location>
</feature>
<keyword evidence="1" id="KW-1133">Transmembrane helix</keyword>
<feature type="transmembrane region" description="Helical" evidence="1">
    <location>
        <begin position="55"/>
        <end position="75"/>
    </location>
</feature>
<dbReference type="Pfam" id="PF20151">
    <property type="entry name" value="DUF6533"/>
    <property type="match status" value="1"/>
</dbReference>
<gene>
    <name evidence="3" type="ORF">DFP72DRAFT_179786</name>
</gene>
<evidence type="ECO:0000313" key="3">
    <source>
        <dbReference type="EMBL" id="KAF6758709.1"/>
    </source>
</evidence>
<feature type="transmembrane region" description="Helical" evidence="1">
    <location>
        <begin position="216"/>
        <end position="236"/>
    </location>
</feature>
<keyword evidence="1" id="KW-0472">Membrane</keyword>
<comment type="caution">
    <text evidence="3">The sequence shown here is derived from an EMBL/GenBank/DDBJ whole genome shotgun (WGS) entry which is preliminary data.</text>
</comment>
<feature type="transmembrane region" description="Helical" evidence="1">
    <location>
        <begin position="87"/>
        <end position="109"/>
    </location>
</feature>
<feature type="transmembrane region" description="Helical" evidence="1">
    <location>
        <begin position="121"/>
        <end position="145"/>
    </location>
</feature>
<dbReference type="Proteomes" id="UP000521943">
    <property type="component" value="Unassembled WGS sequence"/>
</dbReference>
<keyword evidence="4" id="KW-1185">Reference proteome</keyword>
<dbReference type="EMBL" id="JACGCI010000018">
    <property type="protein sequence ID" value="KAF6758709.1"/>
    <property type="molecule type" value="Genomic_DNA"/>
</dbReference>
<dbReference type="AlphaFoldDB" id="A0A8H6I4Z0"/>
<reference evidence="3 4" key="1">
    <citation type="submission" date="2020-07" db="EMBL/GenBank/DDBJ databases">
        <title>Comparative genomics of pyrophilous fungi reveals a link between fire events and developmental genes.</title>
        <authorList>
            <consortium name="DOE Joint Genome Institute"/>
            <person name="Steindorff A.S."/>
            <person name="Carver A."/>
            <person name="Calhoun S."/>
            <person name="Stillman K."/>
            <person name="Liu H."/>
            <person name="Lipzen A."/>
            <person name="Pangilinan J."/>
            <person name="Labutti K."/>
            <person name="Bruns T.D."/>
            <person name="Grigoriev I.V."/>
        </authorList>
    </citation>
    <scope>NUCLEOTIDE SEQUENCE [LARGE SCALE GENOMIC DNA]</scope>
    <source>
        <strain evidence="3 4">CBS 144469</strain>
    </source>
</reference>